<accession>A0A2N5NL45</accession>
<feature type="compositionally biased region" description="Basic and acidic residues" evidence="1">
    <location>
        <begin position="48"/>
        <end position="60"/>
    </location>
</feature>
<keyword evidence="2" id="KW-0812">Transmembrane</keyword>
<organism evidence="3 4">
    <name type="scientific">Mediterraneibacter gnavus</name>
    <name type="common">Ruminococcus gnavus</name>
    <dbReference type="NCBI Taxonomy" id="33038"/>
    <lineage>
        <taxon>Bacteria</taxon>
        <taxon>Bacillati</taxon>
        <taxon>Bacillota</taxon>
        <taxon>Clostridia</taxon>
        <taxon>Lachnospirales</taxon>
        <taxon>Lachnospiraceae</taxon>
        <taxon>Mediterraneibacter</taxon>
    </lineage>
</organism>
<gene>
    <name evidence="3" type="ORF">CDL18_03355</name>
</gene>
<dbReference type="AlphaFoldDB" id="A0A2N5NL45"/>
<evidence type="ECO:0000256" key="2">
    <source>
        <dbReference type="SAM" id="Phobius"/>
    </source>
</evidence>
<feature type="transmembrane region" description="Helical" evidence="2">
    <location>
        <begin position="137"/>
        <end position="154"/>
    </location>
</feature>
<comment type="caution">
    <text evidence="3">The sequence shown here is derived from an EMBL/GenBank/DDBJ whole genome shotgun (WGS) entry which is preliminary data.</text>
</comment>
<dbReference type="EMBL" id="NIHM01000003">
    <property type="protein sequence ID" value="PLT57239.1"/>
    <property type="molecule type" value="Genomic_DNA"/>
</dbReference>
<dbReference type="RefSeq" id="WP_101879196.1">
    <property type="nucleotide sequence ID" value="NZ_NIHM01000003.1"/>
</dbReference>
<sequence>MSEETKDIEETKVAEEKKVETEQTILSQPTEKKAAETVTQIQQSVEIPEQKEKTEPEPKRSFIRSRKKAAASREEQILSRIKDEDLMKYLEMEHERLEMMQSIKEAREKRVFTMLQLLISLAAIVIVVFLLRDNPTVLVNILYIVGIIIVLWILKGPHEKNPFKKE</sequence>
<name>A0A2N5NL45_MEDGN</name>
<feature type="transmembrane region" description="Helical" evidence="2">
    <location>
        <begin position="111"/>
        <end position="131"/>
    </location>
</feature>
<feature type="region of interest" description="Disordered" evidence="1">
    <location>
        <begin position="1"/>
        <end position="68"/>
    </location>
</feature>
<feature type="compositionally biased region" description="Basic and acidic residues" evidence="1">
    <location>
        <begin position="1"/>
        <end position="21"/>
    </location>
</feature>
<keyword evidence="2" id="KW-0472">Membrane</keyword>
<evidence type="ECO:0008006" key="5">
    <source>
        <dbReference type="Google" id="ProtNLM"/>
    </source>
</evidence>
<evidence type="ECO:0000256" key="1">
    <source>
        <dbReference type="SAM" id="MobiDB-lite"/>
    </source>
</evidence>
<proteinExistence type="predicted"/>
<evidence type="ECO:0000313" key="4">
    <source>
        <dbReference type="Proteomes" id="UP000234849"/>
    </source>
</evidence>
<protein>
    <recommendedName>
        <fullName evidence="5">DUF2335 domain-containing protein</fullName>
    </recommendedName>
</protein>
<evidence type="ECO:0000313" key="3">
    <source>
        <dbReference type="EMBL" id="PLT57239.1"/>
    </source>
</evidence>
<reference evidence="3 4" key="1">
    <citation type="journal article" date="2017" name="Genome Med.">
        <title>A novel Ruminococcus gnavus clade enriched in inflammatory bowel disease patients.</title>
        <authorList>
            <person name="Hall A.B."/>
            <person name="Yassour M."/>
            <person name="Sauk J."/>
            <person name="Garner A."/>
            <person name="Jiang X."/>
            <person name="Arthur T."/>
            <person name="Lagoudas G.K."/>
            <person name="Vatanen T."/>
            <person name="Fornelos N."/>
            <person name="Wilson R."/>
            <person name="Bertha M."/>
            <person name="Cohen M."/>
            <person name="Garber J."/>
            <person name="Khalili H."/>
            <person name="Gevers D."/>
            <person name="Ananthakrishnan A.N."/>
            <person name="Kugathasan S."/>
            <person name="Lander E.S."/>
            <person name="Blainey P."/>
            <person name="Vlamakis H."/>
            <person name="Xavier R.J."/>
            <person name="Huttenhower C."/>
        </authorList>
    </citation>
    <scope>NUCLEOTIDE SEQUENCE [LARGE SCALE GENOMIC DNA]</scope>
    <source>
        <strain evidence="3 4">RJX1118</strain>
    </source>
</reference>
<dbReference type="Proteomes" id="UP000234849">
    <property type="component" value="Unassembled WGS sequence"/>
</dbReference>
<keyword evidence="2" id="KW-1133">Transmembrane helix</keyword>